<accession>A0A9X3E547</accession>
<keyword evidence="1" id="KW-0233">DNA recombination</keyword>
<dbReference type="SUPFAM" id="SSF56349">
    <property type="entry name" value="DNA breaking-rejoining enzymes"/>
    <property type="match status" value="1"/>
</dbReference>
<dbReference type="InterPro" id="IPR011010">
    <property type="entry name" value="DNA_brk_join_enz"/>
</dbReference>
<dbReference type="Gene3D" id="1.10.443.10">
    <property type="entry name" value="Intergrase catalytic core"/>
    <property type="match status" value="1"/>
</dbReference>
<evidence type="ECO:0008006" key="4">
    <source>
        <dbReference type="Google" id="ProtNLM"/>
    </source>
</evidence>
<evidence type="ECO:0000256" key="1">
    <source>
        <dbReference type="ARBA" id="ARBA00023172"/>
    </source>
</evidence>
<reference evidence="2" key="1">
    <citation type="submission" date="2022-11" db="EMBL/GenBank/DDBJ databases">
        <title>Biodiversity and phylogenetic relationships of bacteria.</title>
        <authorList>
            <person name="Machado R.A.R."/>
            <person name="Bhat A."/>
            <person name="Loulou A."/>
            <person name="Kallel S."/>
        </authorList>
    </citation>
    <scope>NUCLEOTIDE SEQUENCE</scope>
    <source>
        <strain evidence="2">K-TC2</strain>
    </source>
</reference>
<dbReference type="RefSeq" id="WP_266340684.1">
    <property type="nucleotide sequence ID" value="NZ_JAPKNK010000011.1"/>
</dbReference>
<dbReference type="InterPro" id="IPR013762">
    <property type="entry name" value="Integrase-like_cat_sf"/>
</dbReference>
<dbReference type="Proteomes" id="UP001144805">
    <property type="component" value="Unassembled WGS sequence"/>
</dbReference>
<sequence>MWGLDRTGASRPARMEPLPNRLKRLRDVGCQLVHATPTLARKRRDEAGLEDCRAHGLRKAATARLAEIDCPDADIMSIAGQTTYKEIDRYTRGVRQRRLADNVVVGMNKTSE</sequence>
<keyword evidence="3" id="KW-1185">Reference proteome</keyword>
<protein>
    <recommendedName>
        <fullName evidence="4">Integrase</fullName>
    </recommendedName>
</protein>
<proteinExistence type="predicted"/>
<dbReference type="AlphaFoldDB" id="A0A9X3E547"/>
<dbReference type="GO" id="GO:0003677">
    <property type="term" value="F:DNA binding"/>
    <property type="evidence" value="ECO:0007669"/>
    <property type="project" value="InterPro"/>
</dbReference>
<dbReference type="GO" id="GO:0006310">
    <property type="term" value="P:DNA recombination"/>
    <property type="evidence" value="ECO:0007669"/>
    <property type="project" value="UniProtKB-KW"/>
</dbReference>
<gene>
    <name evidence="2" type="ORF">OSH07_21165</name>
</gene>
<comment type="caution">
    <text evidence="2">The sequence shown here is derived from an EMBL/GenBank/DDBJ whole genome shotgun (WGS) entry which is preliminary data.</text>
</comment>
<organism evidence="2 3">
    <name type="scientific">Kaistia nematophila</name>
    <dbReference type="NCBI Taxonomy" id="2994654"/>
    <lineage>
        <taxon>Bacteria</taxon>
        <taxon>Pseudomonadati</taxon>
        <taxon>Pseudomonadota</taxon>
        <taxon>Alphaproteobacteria</taxon>
        <taxon>Hyphomicrobiales</taxon>
        <taxon>Kaistiaceae</taxon>
        <taxon>Kaistia</taxon>
    </lineage>
</organism>
<evidence type="ECO:0000313" key="3">
    <source>
        <dbReference type="Proteomes" id="UP001144805"/>
    </source>
</evidence>
<dbReference type="GO" id="GO:0015074">
    <property type="term" value="P:DNA integration"/>
    <property type="evidence" value="ECO:0007669"/>
    <property type="project" value="InterPro"/>
</dbReference>
<evidence type="ECO:0000313" key="2">
    <source>
        <dbReference type="EMBL" id="MCX5571724.1"/>
    </source>
</evidence>
<name>A0A9X3E547_9HYPH</name>
<dbReference type="EMBL" id="JAPKNK010000011">
    <property type="protein sequence ID" value="MCX5571724.1"/>
    <property type="molecule type" value="Genomic_DNA"/>
</dbReference>